<dbReference type="EMBL" id="LNIX01000001">
    <property type="protein sequence ID" value="OXA61288.1"/>
    <property type="molecule type" value="Genomic_DNA"/>
</dbReference>
<protein>
    <recommendedName>
        <fullName evidence="6">Cuticle protein 6</fullName>
    </recommendedName>
</protein>
<feature type="signal peptide" evidence="3">
    <location>
        <begin position="1"/>
        <end position="17"/>
    </location>
</feature>
<evidence type="ECO:0000313" key="5">
    <source>
        <dbReference type="Proteomes" id="UP000198287"/>
    </source>
</evidence>
<dbReference type="OMA" id="REYEYQT"/>
<dbReference type="Pfam" id="PF00379">
    <property type="entry name" value="Chitin_bind_4"/>
    <property type="match status" value="1"/>
</dbReference>
<gene>
    <name evidence="4" type="ORF">Fcan01_03722</name>
</gene>
<keyword evidence="5" id="KW-1185">Reference proteome</keyword>
<sequence length="375" mass="41264">MRRFVVAVCLLAHSTYGLPQRGVQLGGGPRPVTQFTHPQQQQQQGPSQPPPNFGPSYSQQLTFGPSDAGLRGQQGGPGGAAYRSPQPILLQQGSPSAAPPSFAGFPSPQFGGGPTRGPVTHARPTTASPADDEYEEYEDDEESPKPQIQVTGRPIQRAPVRVSQPIAFSQGPQRLVIPQSQPQLQQAPARQRQPVPQRQPLPSAAPQYAPQPQPQPQRVQSAAPLQQQSRGQQVASFGLDGKRTRLTTPPPIQTVNRYMRNNDDGSITWGYENEDGTFKEETIGADCVVRGKYGYVDPDGQKREYEYQSGNPCDPNKKNLEEEEEEAEREGPGPQQKIQGVINAPRPRPQLVQQQQVRRPVPQQQQQQQYTPQYA</sequence>
<evidence type="ECO:0008006" key="6">
    <source>
        <dbReference type="Google" id="ProtNLM"/>
    </source>
</evidence>
<feature type="compositionally biased region" description="Acidic residues" evidence="2">
    <location>
        <begin position="130"/>
        <end position="142"/>
    </location>
</feature>
<dbReference type="PROSITE" id="PS51155">
    <property type="entry name" value="CHIT_BIND_RR_2"/>
    <property type="match status" value="1"/>
</dbReference>
<keyword evidence="3" id="KW-0732">Signal</keyword>
<name>A0A226EVQ7_FOLCA</name>
<feature type="region of interest" description="Disordered" evidence="2">
    <location>
        <begin position="19"/>
        <end position="259"/>
    </location>
</feature>
<accession>A0A226EVQ7</accession>
<feature type="compositionally biased region" description="Low complexity" evidence="2">
    <location>
        <begin position="91"/>
        <end position="109"/>
    </location>
</feature>
<dbReference type="Proteomes" id="UP000198287">
    <property type="component" value="Unassembled WGS sequence"/>
</dbReference>
<keyword evidence="1" id="KW-0193">Cuticle</keyword>
<reference evidence="4 5" key="1">
    <citation type="submission" date="2015-12" db="EMBL/GenBank/DDBJ databases">
        <title>The genome of Folsomia candida.</title>
        <authorList>
            <person name="Faddeeva A."/>
            <person name="Derks M.F."/>
            <person name="Anvar Y."/>
            <person name="Smit S."/>
            <person name="Van Straalen N."/>
            <person name="Roelofs D."/>
        </authorList>
    </citation>
    <scope>NUCLEOTIDE SEQUENCE [LARGE SCALE GENOMIC DNA]</scope>
    <source>
        <strain evidence="4 5">VU population</strain>
        <tissue evidence="4">Whole body</tissue>
    </source>
</reference>
<evidence type="ECO:0000256" key="1">
    <source>
        <dbReference type="PROSITE-ProRule" id="PRU00497"/>
    </source>
</evidence>
<proteinExistence type="predicted"/>
<feature type="chain" id="PRO_5013076132" description="Cuticle protein 6" evidence="3">
    <location>
        <begin position="18"/>
        <end position="375"/>
    </location>
</feature>
<dbReference type="PANTHER" id="PTHR10380:SF2">
    <property type="entry name" value="AGAP003037-PA"/>
    <property type="match status" value="1"/>
</dbReference>
<dbReference type="GO" id="GO:0062129">
    <property type="term" value="C:chitin-based extracellular matrix"/>
    <property type="evidence" value="ECO:0007669"/>
    <property type="project" value="TreeGrafter"/>
</dbReference>
<dbReference type="InterPro" id="IPR050468">
    <property type="entry name" value="Cuticle_Struct_Prot"/>
</dbReference>
<evidence type="ECO:0000256" key="2">
    <source>
        <dbReference type="SAM" id="MobiDB-lite"/>
    </source>
</evidence>
<feature type="compositionally biased region" description="Low complexity" evidence="2">
    <location>
        <begin position="349"/>
        <end position="369"/>
    </location>
</feature>
<dbReference type="OrthoDB" id="7222477at2759"/>
<dbReference type="GO" id="GO:0008010">
    <property type="term" value="F:structural constituent of chitin-based larval cuticle"/>
    <property type="evidence" value="ECO:0007669"/>
    <property type="project" value="TreeGrafter"/>
</dbReference>
<feature type="compositionally biased region" description="Polar residues" evidence="2">
    <location>
        <begin position="225"/>
        <end position="235"/>
    </location>
</feature>
<feature type="compositionally biased region" description="Low complexity" evidence="2">
    <location>
        <begin position="178"/>
        <end position="208"/>
    </location>
</feature>
<feature type="region of interest" description="Disordered" evidence="2">
    <location>
        <begin position="297"/>
        <end position="375"/>
    </location>
</feature>
<dbReference type="InterPro" id="IPR000618">
    <property type="entry name" value="Insect_cuticle"/>
</dbReference>
<dbReference type="PANTHER" id="PTHR10380">
    <property type="entry name" value="CUTICLE PROTEIN"/>
    <property type="match status" value="1"/>
</dbReference>
<dbReference type="AlphaFoldDB" id="A0A226EVQ7"/>
<organism evidence="4 5">
    <name type="scientific">Folsomia candida</name>
    <name type="common">Springtail</name>
    <dbReference type="NCBI Taxonomy" id="158441"/>
    <lineage>
        <taxon>Eukaryota</taxon>
        <taxon>Metazoa</taxon>
        <taxon>Ecdysozoa</taxon>
        <taxon>Arthropoda</taxon>
        <taxon>Hexapoda</taxon>
        <taxon>Collembola</taxon>
        <taxon>Entomobryomorpha</taxon>
        <taxon>Isotomoidea</taxon>
        <taxon>Isotomidae</taxon>
        <taxon>Proisotominae</taxon>
        <taxon>Folsomia</taxon>
    </lineage>
</organism>
<evidence type="ECO:0000313" key="4">
    <source>
        <dbReference type="EMBL" id="OXA61288.1"/>
    </source>
</evidence>
<evidence type="ECO:0000256" key="3">
    <source>
        <dbReference type="SAM" id="SignalP"/>
    </source>
</evidence>
<comment type="caution">
    <text evidence="4">The sequence shown here is derived from an EMBL/GenBank/DDBJ whole genome shotgun (WGS) entry which is preliminary data.</text>
</comment>